<dbReference type="EMBL" id="LC625835">
    <property type="protein sequence ID" value="BCU03653.1"/>
    <property type="molecule type" value="Genomic_DNA"/>
</dbReference>
<protein>
    <submittedName>
        <fullName evidence="1">BTB domain containing protein</fullName>
    </submittedName>
</protein>
<accession>A0A811BNY2</accession>
<reference evidence="1" key="1">
    <citation type="submission" date="2021-04" db="EMBL/GenBank/DDBJ databases">
        <title>Draft Genome Sequence of Pandoravirus japonicus, Isolated from the Sabaishi River of Niigata, Japan.</title>
        <authorList>
            <person name="Hosokawa N."/>
            <person name="Takahashi H."/>
            <person name="Aoki K."/>
            <person name="Takemura M."/>
        </authorList>
    </citation>
    <scope>NUCLEOTIDE SEQUENCE</scope>
</reference>
<name>A0A811BNY2_9VIRU</name>
<proteinExistence type="predicted"/>
<evidence type="ECO:0000313" key="1">
    <source>
        <dbReference type="EMBL" id="BCU03653.1"/>
    </source>
</evidence>
<evidence type="ECO:0000313" key="2">
    <source>
        <dbReference type="Proteomes" id="UP001253637"/>
    </source>
</evidence>
<dbReference type="Proteomes" id="UP001253637">
    <property type="component" value="Segment"/>
</dbReference>
<organism evidence="1 2">
    <name type="scientific">Pandoravirus japonicus</name>
    <dbReference type="NCBI Taxonomy" id="2823154"/>
    <lineage>
        <taxon>Viruses</taxon>
        <taxon>Pandoravirus</taxon>
    </lineage>
</organism>
<sequence length="218" mass="23674">MGALAETDREAIAAEHADSIPTARYYRPEAVVGSLSDVDEDGRRWRTLRVAVDNLGVTDNNNASAIVWRGLVFAAAIDFSDHDNEPLLTAAVSCVPEGETPGAWPWGKEAPEGAVGVEPRAVVIKVHAYHPTRGHSVAETHGAWNIYKTPSQQDAARERALPAGADLAPFAFDRRRSGSDSRARRVTRSAYLTQYESGTHATRSLVACEVEIRVEEIS</sequence>